<feature type="compositionally biased region" description="Basic and acidic residues" evidence="1">
    <location>
        <begin position="197"/>
        <end position="212"/>
    </location>
</feature>
<evidence type="ECO:0000313" key="2">
    <source>
        <dbReference type="EMBL" id="ACY21482.1"/>
    </source>
</evidence>
<keyword evidence="3" id="KW-1185">Reference proteome</keyword>
<evidence type="ECO:0008006" key="4">
    <source>
        <dbReference type="Google" id="ProtNLM"/>
    </source>
</evidence>
<dbReference type="HOGENOM" id="CLU_030181_0_1_11"/>
<evidence type="ECO:0000256" key="1">
    <source>
        <dbReference type="SAM" id="MobiDB-lite"/>
    </source>
</evidence>
<dbReference type="RefSeq" id="WP_012834037.1">
    <property type="nucleotide sequence ID" value="NC_013441.1"/>
</dbReference>
<dbReference type="KEGG" id="gbr:Gbro_2234"/>
<dbReference type="InterPro" id="IPR025447">
    <property type="entry name" value="DUF4192"/>
</dbReference>
<proteinExistence type="predicted"/>
<name>D0LBR8_GORB4</name>
<dbReference type="AlphaFoldDB" id="D0LBR8"/>
<organism evidence="2 3">
    <name type="scientific">Gordonia bronchialis (strain ATCC 25592 / DSM 43247 / BCRC 13721 / JCM 3198 / KCTC 3076 / NBRC 16047 / NCTC 10667)</name>
    <name type="common">Rhodococcus bronchialis</name>
    <dbReference type="NCBI Taxonomy" id="526226"/>
    <lineage>
        <taxon>Bacteria</taxon>
        <taxon>Bacillati</taxon>
        <taxon>Actinomycetota</taxon>
        <taxon>Actinomycetes</taxon>
        <taxon>Mycobacteriales</taxon>
        <taxon>Gordoniaceae</taxon>
        <taxon>Gordonia</taxon>
    </lineage>
</organism>
<protein>
    <recommendedName>
        <fullName evidence="4">DUF4192 domain-containing protein</fullName>
    </recommendedName>
</protein>
<feature type="region of interest" description="Disordered" evidence="1">
    <location>
        <begin position="190"/>
        <end position="212"/>
    </location>
</feature>
<dbReference type="Proteomes" id="UP000001219">
    <property type="component" value="Chromosome"/>
</dbReference>
<reference evidence="3" key="1">
    <citation type="submission" date="2009-10" db="EMBL/GenBank/DDBJ databases">
        <title>The complete chromosome of Gordonia bronchialis DSM 43247.</title>
        <authorList>
            <consortium name="US DOE Joint Genome Institute (JGI-PGF)"/>
            <person name="Lucas S."/>
            <person name="Copeland A."/>
            <person name="Lapidus A."/>
            <person name="Glavina del Rio T."/>
            <person name="Dalin E."/>
            <person name="Tice H."/>
            <person name="Bruce D."/>
            <person name="Goodwin L."/>
            <person name="Pitluck S."/>
            <person name="Kyrpides N."/>
            <person name="Mavromatis K."/>
            <person name="Ivanova N."/>
            <person name="Ovchinnikova G."/>
            <person name="Saunders E."/>
            <person name="Brettin T."/>
            <person name="Detter J.C."/>
            <person name="Han C."/>
            <person name="Larimer F."/>
            <person name="Land M."/>
            <person name="Hauser L."/>
            <person name="Markowitz V."/>
            <person name="Cheng J.-F."/>
            <person name="Hugenholtz P."/>
            <person name="Woyke T."/>
            <person name="Wu D."/>
            <person name="Jando M."/>
            <person name="Schneider S."/>
            <person name="Goeker M."/>
            <person name="Klenk H.-P."/>
            <person name="Eisen J.A."/>
        </authorList>
    </citation>
    <scope>NUCLEOTIDE SEQUENCE [LARGE SCALE GENOMIC DNA]</scope>
    <source>
        <strain evidence="3">ATCC 25592 / DSM 43247 / BCRC 13721 / JCM 3198 / KCTC 3076 / NBRC 16047 / NCTC 10667</strain>
    </source>
</reference>
<dbReference type="eggNOG" id="ENOG5031GJC">
    <property type="taxonomic scope" value="Bacteria"/>
</dbReference>
<dbReference type="STRING" id="526226.Gbro_2234"/>
<dbReference type="EMBL" id="CP001802">
    <property type="protein sequence ID" value="ACY21482.1"/>
    <property type="molecule type" value="Genomic_DNA"/>
</dbReference>
<dbReference type="OrthoDB" id="3264463at2"/>
<evidence type="ECO:0000313" key="3">
    <source>
        <dbReference type="Proteomes" id="UP000001219"/>
    </source>
</evidence>
<sequence>MSSPSPTSSGARLDATALLTAIPALLGFVPERSIIVVAVGPDRTIRATMRHDLVLDERGRPHESLIRVIENLGTIGRAYGVGEMIAIIADDRFEPSDARYRRVMAIIDRAFGDVGGLRFGFVANEFVCGTPWLIVWRPIGAVSGFVRVPTAGSGVLDDPHTCPTAVATAVRTGRRLLSSRSEMQQMLEPAPRCAGCGDHRAESDDERQPSDPADREAMLALIVDCAGPVAPRLDCATLENLERAITDLRVRDAALALAVTDLRDGAERLWRELTRRLRGRGRASAATLLAHLHYIGGEGAYAGVALDTALSAEPTWYFAQLLDSALRAGMRPQMLWEMIADSYRAASDLGVRIPEPTLREVG</sequence>
<reference evidence="2 3" key="2">
    <citation type="journal article" date="2010" name="Stand. Genomic Sci.">
        <title>Complete genome sequence of Gordonia bronchialis type strain (3410).</title>
        <authorList>
            <person name="Ivanova N."/>
            <person name="Sikorski J."/>
            <person name="Jando M."/>
            <person name="Lapidus A."/>
            <person name="Nolan M."/>
            <person name="Lucas S."/>
            <person name="Del Rio T.G."/>
            <person name="Tice H."/>
            <person name="Copeland A."/>
            <person name="Cheng J.F."/>
            <person name="Chen F."/>
            <person name="Bruce D."/>
            <person name="Goodwin L."/>
            <person name="Pitluck S."/>
            <person name="Mavromatis K."/>
            <person name="Ovchinnikova G."/>
            <person name="Pati A."/>
            <person name="Chen A."/>
            <person name="Palaniappan K."/>
            <person name="Land M."/>
            <person name="Hauser L."/>
            <person name="Chang Y.J."/>
            <person name="Jeffries C.D."/>
            <person name="Chain P."/>
            <person name="Saunders E."/>
            <person name="Han C."/>
            <person name="Detter J.C."/>
            <person name="Brettin T."/>
            <person name="Rohde M."/>
            <person name="Goker M."/>
            <person name="Bristow J."/>
            <person name="Eisen J.A."/>
            <person name="Markowitz V."/>
            <person name="Hugenholtz P."/>
            <person name="Klenk H.P."/>
            <person name="Kyrpides N.C."/>
        </authorList>
    </citation>
    <scope>NUCLEOTIDE SEQUENCE [LARGE SCALE GENOMIC DNA]</scope>
    <source>
        <strain evidence="3">ATCC 25592 / DSM 43247 / BCRC 13721 / JCM 3198 / KCTC 3076 / NBRC 16047 / NCTC 10667</strain>
    </source>
</reference>
<gene>
    <name evidence="2" type="ordered locus">Gbro_2234</name>
</gene>
<accession>D0LBR8</accession>
<dbReference type="Pfam" id="PF13830">
    <property type="entry name" value="DUF4192"/>
    <property type="match status" value="1"/>
</dbReference>